<dbReference type="GO" id="GO:0003964">
    <property type="term" value="F:RNA-directed DNA polymerase activity"/>
    <property type="evidence" value="ECO:0007669"/>
    <property type="project" value="UniProtKB-KW"/>
</dbReference>
<evidence type="ECO:0000256" key="1">
    <source>
        <dbReference type="SAM" id="MobiDB-lite"/>
    </source>
</evidence>
<evidence type="ECO:0000313" key="2">
    <source>
        <dbReference type="EMBL" id="GEY34309.1"/>
    </source>
</evidence>
<proteinExistence type="predicted"/>
<protein>
    <submittedName>
        <fullName evidence="2">Reverse transcriptase domain-containing protein</fullName>
    </submittedName>
</protein>
<comment type="caution">
    <text evidence="2">The sequence shown here is derived from an EMBL/GenBank/DDBJ whole genome shotgun (WGS) entry which is preliminary data.</text>
</comment>
<keyword evidence="2" id="KW-0808">Transferase</keyword>
<keyword evidence="2" id="KW-0548">Nucleotidyltransferase</keyword>
<accession>A0A699HKT0</accession>
<gene>
    <name evidence="2" type="ORF">Tci_406283</name>
</gene>
<organism evidence="2">
    <name type="scientific">Tanacetum cinerariifolium</name>
    <name type="common">Dalmatian daisy</name>
    <name type="synonym">Chrysanthemum cinerariifolium</name>
    <dbReference type="NCBI Taxonomy" id="118510"/>
    <lineage>
        <taxon>Eukaryota</taxon>
        <taxon>Viridiplantae</taxon>
        <taxon>Streptophyta</taxon>
        <taxon>Embryophyta</taxon>
        <taxon>Tracheophyta</taxon>
        <taxon>Spermatophyta</taxon>
        <taxon>Magnoliopsida</taxon>
        <taxon>eudicotyledons</taxon>
        <taxon>Gunneridae</taxon>
        <taxon>Pentapetalae</taxon>
        <taxon>asterids</taxon>
        <taxon>campanulids</taxon>
        <taxon>Asterales</taxon>
        <taxon>Asteraceae</taxon>
        <taxon>Asteroideae</taxon>
        <taxon>Anthemideae</taxon>
        <taxon>Anthemidinae</taxon>
        <taxon>Tanacetum</taxon>
    </lineage>
</organism>
<reference evidence="2" key="1">
    <citation type="journal article" date="2019" name="Sci. Rep.">
        <title>Draft genome of Tanacetum cinerariifolium, the natural source of mosquito coil.</title>
        <authorList>
            <person name="Yamashiro T."/>
            <person name="Shiraishi A."/>
            <person name="Satake H."/>
            <person name="Nakayama K."/>
        </authorList>
    </citation>
    <scope>NUCLEOTIDE SEQUENCE</scope>
</reference>
<dbReference type="AlphaFoldDB" id="A0A699HKT0"/>
<feature type="region of interest" description="Disordered" evidence="1">
    <location>
        <begin position="1"/>
        <end position="34"/>
    </location>
</feature>
<name>A0A699HKT0_TANCI</name>
<dbReference type="EMBL" id="BKCJ010170687">
    <property type="protein sequence ID" value="GEY34309.1"/>
    <property type="molecule type" value="Genomic_DNA"/>
</dbReference>
<feature type="non-terminal residue" evidence="2">
    <location>
        <position position="1"/>
    </location>
</feature>
<sequence>YEVNQNSGNENENGNGNRNDEATIHKSGNRRTLHTTRGCTNKEFLNCQPLNLKGTEGAVGLAHWFEKMEFVIHFSNCVVECQVMYATYTLLGDELTWWNSHVRTVGHEIAYEMTWKSLMKMMTEASCSRSKIKKLEIELWNLTVKARPKMLQKAMELANSLMDQKVRAYVARQADNKRRMDNNPKDNYVHPGRDNILTVTLSRKEQRKLLRVEPWT</sequence>
<feature type="compositionally biased region" description="Low complexity" evidence="1">
    <location>
        <begin position="1"/>
        <end position="17"/>
    </location>
</feature>
<keyword evidence="2" id="KW-0695">RNA-directed DNA polymerase</keyword>